<accession>A0ACA9Y3V3</accession>
<sequence length="268" mass="31556">MNRLDKLIKQDQQIFKENLQRSKDRFFELNHKTLDAFNPVSNKIKFNEFRNKKFHYYHPIENTLNSIITEFLKTCTSKKAPWSIGSKISSPERKCNHLTYCDSQLTRFTKNYKSKFVSRYETDKFALDQQSEGLKSDEIIICVVRELMNLSQPPSITYFKKLLDYLHKKNLKIYQSIIIRNLVDLKYGVTDSNCTEFRPEFFKSIIEKDPSILGSLLNYFISNNDSETFKRLLIFDLSSIDMNQLLKSCEGLKNQDFASALKNHVHSK</sequence>
<proteinExistence type="predicted"/>
<dbReference type="Proteomes" id="UP001152531">
    <property type="component" value="Unassembled WGS sequence"/>
</dbReference>
<name>A0ACA9Y3V3_9ASCO</name>
<protein>
    <submittedName>
        <fullName evidence="1">Uncharacterized protein</fullName>
    </submittedName>
</protein>
<evidence type="ECO:0000313" key="1">
    <source>
        <dbReference type="EMBL" id="CAH6719651.1"/>
    </source>
</evidence>
<evidence type="ECO:0000313" key="2">
    <source>
        <dbReference type="Proteomes" id="UP001152531"/>
    </source>
</evidence>
<gene>
    <name evidence="1" type="ORF">CLIB1444_02S13432</name>
</gene>
<comment type="caution">
    <text evidence="1">The sequence shown here is derived from an EMBL/GenBank/DDBJ whole genome shotgun (WGS) entry which is preliminary data.</text>
</comment>
<dbReference type="EMBL" id="CALSDN010000002">
    <property type="protein sequence ID" value="CAH6719651.1"/>
    <property type="molecule type" value="Genomic_DNA"/>
</dbReference>
<keyword evidence="2" id="KW-1185">Reference proteome</keyword>
<reference evidence="1" key="1">
    <citation type="submission" date="2022-06" db="EMBL/GenBank/DDBJ databases">
        <authorList>
            <person name="Legras J.-L."/>
            <person name="Devillers H."/>
            <person name="Grondin C."/>
        </authorList>
    </citation>
    <scope>NUCLEOTIDE SEQUENCE</scope>
    <source>
        <strain evidence="1">CLIB 1444</strain>
    </source>
</reference>
<organism evidence="1 2">
    <name type="scientific">[Candida] jaroonii</name>
    <dbReference type="NCBI Taxonomy" id="467808"/>
    <lineage>
        <taxon>Eukaryota</taxon>
        <taxon>Fungi</taxon>
        <taxon>Dikarya</taxon>
        <taxon>Ascomycota</taxon>
        <taxon>Saccharomycotina</taxon>
        <taxon>Pichiomycetes</taxon>
        <taxon>Debaryomycetaceae</taxon>
        <taxon>Yamadazyma</taxon>
    </lineage>
</organism>